<sequence length="118" mass="13441">MSVSTPLEIQRRTQLDAESTKLLRTFDLEWRCGTRLITLMLEAGYPPLAIGHALQEVLGQYQRMCIERSNDFSRLRAVLSHVLDHLRKSDAALPNEQVLEWCTLSNVPSIVTEQLIHG</sequence>
<dbReference type="GeneID" id="300409053"/>
<accession>A0A5R9QKG2</accession>
<comment type="caution">
    <text evidence="1">The sequence shown here is derived from an EMBL/GenBank/DDBJ whole genome shotgun (WGS) entry which is preliminary data.</text>
</comment>
<evidence type="ECO:0000313" key="1">
    <source>
        <dbReference type="EMBL" id="TLX69800.1"/>
    </source>
</evidence>
<gene>
    <name evidence="1" type="ORF">FAS41_29985</name>
</gene>
<keyword evidence="2" id="KW-1185">Reference proteome</keyword>
<protein>
    <submittedName>
        <fullName evidence="1">Uncharacterized protein</fullName>
    </submittedName>
</protein>
<dbReference type="Proteomes" id="UP000306635">
    <property type="component" value="Unassembled WGS sequence"/>
</dbReference>
<dbReference type="RefSeq" id="WP_138526904.1">
    <property type="nucleotide sequence ID" value="NZ_SWDV01000075.1"/>
</dbReference>
<dbReference type="OrthoDB" id="6877222at2"/>
<proteinExistence type="predicted"/>
<dbReference type="AlphaFoldDB" id="A0A5R9QKG2"/>
<evidence type="ECO:0000313" key="2">
    <source>
        <dbReference type="Proteomes" id="UP000306635"/>
    </source>
</evidence>
<reference evidence="1 2" key="1">
    <citation type="submission" date="2019-04" db="EMBL/GenBank/DDBJ databases">
        <authorList>
            <person name="Li M."/>
        </authorList>
    </citation>
    <scope>NUCLEOTIDE SEQUENCE [LARGE SCALE GENOMIC DNA]</scope>
    <source>
        <strain evidence="1 2">LAM1902</strain>
    </source>
</reference>
<organism evidence="1 2">
    <name type="scientific">Pseudomonas nicosulfuronedens</name>
    <dbReference type="NCBI Taxonomy" id="2571105"/>
    <lineage>
        <taxon>Bacteria</taxon>
        <taxon>Pseudomonadati</taxon>
        <taxon>Pseudomonadota</taxon>
        <taxon>Gammaproteobacteria</taxon>
        <taxon>Pseudomonadales</taxon>
        <taxon>Pseudomonadaceae</taxon>
        <taxon>Pseudomonas</taxon>
    </lineage>
</organism>
<dbReference type="EMBL" id="SWDV01000075">
    <property type="protein sequence ID" value="TLX69800.1"/>
    <property type="molecule type" value="Genomic_DNA"/>
</dbReference>
<name>A0A5R9QKG2_9PSED</name>